<reference evidence="1" key="1">
    <citation type="submission" date="2020-04" db="EMBL/GenBank/DDBJ databases">
        <title>A chromosome-scale assembly and high-density genetic map of the yellow drum (Nibea albiflora) genome.</title>
        <authorList>
            <person name="Xu D."/>
            <person name="Zhang W."/>
            <person name="Chen R."/>
            <person name="Tan P."/>
            <person name="Wang L."/>
            <person name="Song H."/>
            <person name="Tian L."/>
            <person name="Zhu Q."/>
            <person name="Wang B."/>
        </authorList>
    </citation>
    <scope>NUCLEOTIDE SEQUENCE</scope>
    <source>
        <strain evidence="1">ZJHYS-2018</strain>
    </source>
</reference>
<gene>
    <name evidence="1" type="ORF">GBF38_002177</name>
</gene>
<keyword evidence="2" id="KW-1185">Reference proteome</keyword>
<evidence type="ECO:0000313" key="1">
    <source>
        <dbReference type="EMBL" id="KAG8000046.1"/>
    </source>
</evidence>
<name>A0ACB7EE21_NIBAL</name>
<proteinExistence type="predicted"/>
<dbReference type="Proteomes" id="UP000805704">
    <property type="component" value="Chromosome 9"/>
</dbReference>
<accession>A0ACB7EE21</accession>
<evidence type="ECO:0000313" key="2">
    <source>
        <dbReference type="Proteomes" id="UP000805704"/>
    </source>
</evidence>
<comment type="caution">
    <text evidence="1">The sequence shown here is derived from an EMBL/GenBank/DDBJ whole genome shotgun (WGS) entry which is preliminary data.</text>
</comment>
<organism evidence="1 2">
    <name type="scientific">Nibea albiflora</name>
    <name type="common">Yellow drum</name>
    <name type="synonym">Corvina albiflora</name>
    <dbReference type="NCBI Taxonomy" id="240163"/>
    <lineage>
        <taxon>Eukaryota</taxon>
        <taxon>Metazoa</taxon>
        <taxon>Chordata</taxon>
        <taxon>Craniata</taxon>
        <taxon>Vertebrata</taxon>
        <taxon>Euteleostomi</taxon>
        <taxon>Actinopterygii</taxon>
        <taxon>Neopterygii</taxon>
        <taxon>Teleostei</taxon>
        <taxon>Neoteleostei</taxon>
        <taxon>Acanthomorphata</taxon>
        <taxon>Eupercaria</taxon>
        <taxon>Sciaenidae</taxon>
        <taxon>Nibea</taxon>
    </lineage>
</organism>
<dbReference type="EMBL" id="CM024797">
    <property type="protein sequence ID" value="KAG8000046.1"/>
    <property type="molecule type" value="Genomic_DNA"/>
</dbReference>
<sequence>MICLLRWAAFLWTVNSIPCTFGMVVNERTDGPCPSLSVEDHRFSDSLDRPLDITGFDLTEKFLLRKGTISEDLPSFRLGSSPLIKSTKLIFPNGLSSEYSLVTVFRVRRTTKKDRWYLWQIFEQSGDSQVSVVVDGGKKAVEFSARGLLKNPLRYTFKSRDLHALYDRQWHKLSISVQSNIVSVYMDCKLIERRLTDEKDSIDPSGRTLITTRMEDGRPVDIEMKQMLIYCDPYMAEMETCCELLEPKGDAGLPGVVGLPGQKGDKGERGDAGETGSQGNPGHKGELGSEGQKGIDGEKGLKGDPGPVGPVGPVGPKGNKGLPGQPGEPGKEGKREVTGPLAVLGIMVHTIGSSPPNNGIFSGSKQSPNIQRHSAGHFRVINTGFLPQGQPGAEGTGGMKGQKNACSVCQTRVPGLPGQKGEKGSPGEQGVEGLVGEKGDPGVRGPTGNPGKEGPKGAAGAPGLPGVSGRTGATGPMGRPGPMGQPGAKGEKGNEGPQGIQGLPGPPGVPYVEGNGMSSLYKLQGPKGDDGSSGDPGIPGARGVQGERGRIGDPGPIGPIGPVGKKGDPGPPGQLESANVLGDAGFLNELQMFIRKEVLKVFEERLSSSAMLQKTPAGLLASQFQGPPGPPGKDGLPGPPGEPGPPGPQGYRGQKGERGQLGLGLPGDPGDMGPPGSDLAFPASVQDDVICSKTFQILYKNEEVVVNDVLLFKVMMLLDEKKVEESLNDMDFQLFLDLYFTDGDYTPDDPSSLQNISGRTLRLHFSLQRGIHQHVNVMFDYFHLSVISVAIHASLVALHQPLISLPRPVKTTWLNRNAPAQSKDSVIPPLESVVFGSSYVKQVSPDGRTFLVSDHCLQHAFSLHHSLCSNLLLAYQGLFGYFTSITKDLPSSHRMELEQLDLEARLAELCEQVKHKAESPDELAELVNMNLAQLCSLLMALWGQFLEVVSLQEHVAALLAMEHHTLRVRRFAEAFYCLEHPRQSALAYQELHAHSHQQMTNAIKSSSYFLSLPPLPVECADLDGDVSSLPIIFEDRYLDSITEDRDGPWLGMHNTRTGSVSNKTDKPNSKDCSAAASPLPESRCAPMDNTVARQL</sequence>
<protein>
    <submittedName>
        <fullName evidence="1">Uncharacterized protein</fullName>
    </submittedName>
</protein>